<dbReference type="EMBL" id="QXFL01000012">
    <property type="protein sequence ID" value="RIV83063.1"/>
    <property type="molecule type" value="Genomic_DNA"/>
</dbReference>
<dbReference type="AlphaFoldDB" id="A0A418NN46"/>
<dbReference type="Gene3D" id="2.40.50.90">
    <property type="match status" value="1"/>
</dbReference>
<evidence type="ECO:0000259" key="1">
    <source>
        <dbReference type="PROSITE" id="PS50830"/>
    </source>
</evidence>
<accession>A0A418NN46</accession>
<keyword evidence="3" id="KW-1185">Reference proteome</keyword>
<dbReference type="Pfam" id="PF00565">
    <property type="entry name" value="SNase"/>
    <property type="match status" value="1"/>
</dbReference>
<protein>
    <submittedName>
        <fullName evidence="2">Thermonuclease family protein</fullName>
    </submittedName>
</protein>
<dbReference type="InterPro" id="IPR035437">
    <property type="entry name" value="SNase_OB-fold_sf"/>
</dbReference>
<proteinExistence type="predicted"/>
<feature type="domain" description="TNase-like" evidence="1">
    <location>
        <begin position="18"/>
        <end position="117"/>
    </location>
</feature>
<reference evidence="2 3" key="1">
    <citation type="submission" date="2018-08" db="EMBL/GenBank/DDBJ databases">
        <title>Erythrobacter zhengii sp.nov., a bacterium isolated from deep-sea sediment.</title>
        <authorList>
            <person name="Fang C."/>
            <person name="Wu Y.-H."/>
            <person name="Sun C."/>
            <person name="Wang H."/>
            <person name="Cheng H."/>
            <person name="Meng F.-X."/>
            <person name="Wang C.-S."/>
            <person name="Xu X.-W."/>
        </authorList>
    </citation>
    <scope>NUCLEOTIDE SEQUENCE [LARGE SCALE GENOMIC DNA]</scope>
    <source>
        <strain evidence="2 3">V18</strain>
    </source>
</reference>
<comment type="caution">
    <text evidence="2">The sequence shown here is derived from an EMBL/GenBank/DDBJ whole genome shotgun (WGS) entry which is preliminary data.</text>
</comment>
<evidence type="ECO:0000313" key="2">
    <source>
        <dbReference type="EMBL" id="RIV83063.1"/>
    </source>
</evidence>
<sequence length="117" mass="13224">MLVALSLTFAVCPADGVRITCVHDGDTFIVDRERIRVADIDTPELDGQCSYESALAVRARDRLMHLLNGDSFEIWRQGEDRYGRTLAIVVNRRGSVGDQLVREGLARTWSGRRETWC</sequence>
<dbReference type="OrthoDB" id="7469880at2"/>
<evidence type="ECO:0000313" key="3">
    <source>
        <dbReference type="Proteomes" id="UP000286576"/>
    </source>
</evidence>
<dbReference type="PROSITE" id="PS50830">
    <property type="entry name" value="TNASE_3"/>
    <property type="match status" value="1"/>
</dbReference>
<organism evidence="2 3">
    <name type="scientific">Aurantiacibacter zhengii</name>
    <dbReference type="NCBI Taxonomy" id="2307003"/>
    <lineage>
        <taxon>Bacteria</taxon>
        <taxon>Pseudomonadati</taxon>
        <taxon>Pseudomonadota</taxon>
        <taxon>Alphaproteobacteria</taxon>
        <taxon>Sphingomonadales</taxon>
        <taxon>Erythrobacteraceae</taxon>
        <taxon>Aurantiacibacter</taxon>
    </lineage>
</organism>
<dbReference type="Proteomes" id="UP000286576">
    <property type="component" value="Unassembled WGS sequence"/>
</dbReference>
<dbReference type="SMART" id="SM00318">
    <property type="entry name" value="SNc"/>
    <property type="match status" value="1"/>
</dbReference>
<dbReference type="InterPro" id="IPR016071">
    <property type="entry name" value="Staphylococal_nuclease_OB-fold"/>
</dbReference>
<name>A0A418NN46_9SPHN</name>
<gene>
    <name evidence="2" type="ORF">D2V07_17045</name>
</gene>
<dbReference type="SUPFAM" id="SSF50199">
    <property type="entry name" value="Staphylococcal nuclease"/>
    <property type="match status" value="1"/>
</dbReference>